<keyword evidence="1" id="KW-0472">Membrane</keyword>
<feature type="transmembrane region" description="Helical" evidence="1">
    <location>
        <begin position="12"/>
        <end position="33"/>
    </location>
</feature>
<evidence type="ECO:0000256" key="1">
    <source>
        <dbReference type="SAM" id="Phobius"/>
    </source>
</evidence>
<dbReference type="PATRIC" id="fig|1229909.8.peg.835"/>
<dbReference type="EMBL" id="CP003843">
    <property type="protein sequence ID" value="AFS82580.1"/>
    <property type="molecule type" value="Genomic_DNA"/>
</dbReference>
<sequence length="188" mass="21252">MMYGISYCMKYFLIFLVLASTIMLVPHVSGLLIDPYTTHNELNQVIATGDSFMFTMNGKDLERPLGFRLQYQNEDDVLKVKIKDPNGNLVLTSITYDINEYQKSISTEFTPEYKGAYQVEVINIGQSNVSLSGYHGEMLTWKEIDAIQKEHGYSNEPHDPISVILLFLLIGSSAGFVSGYFVSGRIRK</sequence>
<gene>
    <name evidence="2" type="ORF">NSED_03870</name>
</gene>
<keyword evidence="1" id="KW-0812">Transmembrane</keyword>
<reference evidence="2 3" key="1">
    <citation type="journal article" date="2012" name="J. Bacteriol.">
        <title>Draft Genome Sequence of an Ammonia-Oxidizing Archaeon, "Candidatus Nitrosopumilus sediminis" AR2, from Svalbard in the Arctic Circle.</title>
        <authorList>
            <person name="Park S.J."/>
            <person name="Kim J.G."/>
            <person name="Jung M.Y."/>
            <person name="Kim S.J."/>
            <person name="Cha I.T."/>
            <person name="Ghai R."/>
            <person name="Martin-Cuadrado A.B."/>
            <person name="Rodriguez-Valera F."/>
            <person name="Rhee S.K."/>
        </authorList>
    </citation>
    <scope>NUCLEOTIDE SEQUENCE [LARGE SCALE GENOMIC DNA]</scope>
    <source>
        <strain evidence="2 3">AR2</strain>
    </source>
</reference>
<dbReference type="HOGENOM" id="CLU_1438061_0_0_2"/>
<feature type="transmembrane region" description="Helical" evidence="1">
    <location>
        <begin position="161"/>
        <end position="182"/>
    </location>
</feature>
<keyword evidence="1" id="KW-1133">Transmembrane helix</keyword>
<organism evidence="2 3">
    <name type="scientific">Candidatus Nitrosopumilus sediminis</name>
    <dbReference type="NCBI Taxonomy" id="1229909"/>
    <lineage>
        <taxon>Archaea</taxon>
        <taxon>Nitrososphaerota</taxon>
        <taxon>Nitrososphaeria</taxon>
        <taxon>Nitrosopumilales</taxon>
        <taxon>Nitrosopumilaceae</taxon>
        <taxon>Nitrosopumilus</taxon>
    </lineage>
</organism>
<dbReference type="STRING" id="1229909.NSED_03870"/>
<dbReference type="InterPro" id="IPR017868">
    <property type="entry name" value="Filamin/ABP280_repeat-like"/>
</dbReference>
<keyword evidence="3" id="KW-1185">Reference proteome</keyword>
<protein>
    <submittedName>
        <fullName evidence="2">Uncharacterized protein</fullName>
    </submittedName>
</protein>
<accession>K0BC37</accession>
<evidence type="ECO:0000313" key="3">
    <source>
        <dbReference type="Proteomes" id="UP000006100"/>
    </source>
</evidence>
<dbReference type="Proteomes" id="UP000006100">
    <property type="component" value="Chromosome"/>
</dbReference>
<name>K0BC37_9ARCH</name>
<dbReference type="PROSITE" id="PS50194">
    <property type="entry name" value="FILAMIN_REPEAT"/>
    <property type="match status" value="1"/>
</dbReference>
<dbReference type="AlphaFoldDB" id="K0BC37"/>
<dbReference type="KEGG" id="nir:NSED_03870"/>
<proteinExistence type="predicted"/>
<evidence type="ECO:0000313" key="2">
    <source>
        <dbReference type="EMBL" id="AFS82580.1"/>
    </source>
</evidence>